<evidence type="ECO:0000256" key="4">
    <source>
        <dbReference type="SAM" id="MobiDB-lite"/>
    </source>
</evidence>
<dbReference type="EMBL" id="JAPWTK010000002">
    <property type="protein sequence ID" value="KAJ8962656.1"/>
    <property type="molecule type" value="Genomic_DNA"/>
</dbReference>
<feature type="domain" description="BPTI/Kunitz inhibitor" evidence="5">
    <location>
        <begin position="369"/>
        <end position="419"/>
    </location>
</feature>
<keyword evidence="7" id="KW-1185">Reference proteome</keyword>
<dbReference type="Proteomes" id="UP001162162">
    <property type="component" value="Unassembled WGS sequence"/>
</dbReference>
<evidence type="ECO:0000313" key="7">
    <source>
        <dbReference type="Proteomes" id="UP001162162"/>
    </source>
</evidence>
<keyword evidence="3" id="KW-1015">Disulfide bond</keyword>
<sequence length="436" mass="49301">MKPTTLKPTTVKSTTLKPTTTQEPITLKPTSLKPTTLKPTTLKPTTQEPTTLKPTTIKPNTTTTEKPTTTITLTKIEPTPIQQTTTKTGYDFIGETEIGIAAATTTTKKPSTTERIKTCNETIFGCCHDRVTQAAGSNFLGCDPIPKSESCSLPQDSGACSNYTVKWRYDMVQGTCREFWYSGCGGNGNRFKSKDVCEKICLNPTSSDRCHLPIVLGRCAKYNLQWFYDKRKGECVKYLYSGCEGNSNRFDTRMECLQLCSPRNQNVSEQDACFLPKDGGTCSRYEPYFYFDRANGICRQFWYGGCGVVMIYENIDTEWLHDGYVIITEVIHVLVRCAQLKELLLLLKLYVKTQEPQLVTEHNNLMSNLKLPHVKGPCKQAIRRWYYDRNSQTCTQFDYGGCHGNNNNFRTREECYSHCLNGSAVDLQEINFLPDI</sequence>
<dbReference type="SMART" id="SM00131">
    <property type="entry name" value="KU"/>
    <property type="match status" value="4"/>
</dbReference>
<evidence type="ECO:0000259" key="5">
    <source>
        <dbReference type="PROSITE" id="PS50279"/>
    </source>
</evidence>
<dbReference type="InterPro" id="IPR020901">
    <property type="entry name" value="Prtase_inh_Kunz-CS"/>
</dbReference>
<proteinExistence type="predicted"/>
<dbReference type="CDD" id="cd00109">
    <property type="entry name" value="Kunitz-type"/>
    <property type="match status" value="1"/>
</dbReference>
<dbReference type="AlphaFoldDB" id="A0AAV8ZG22"/>
<dbReference type="GO" id="GO:0004867">
    <property type="term" value="F:serine-type endopeptidase inhibitor activity"/>
    <property type="evidence" value="ECO:0007669"/>
    <property type="project" value="UniProtKB-KW"/>
</dbReference>
<dbReference type="PANTHER" id="PTHR10083:SF374">
    <property type="entry name" value="BPTI_KUNITZ INHIBITOR DOMAIN-CONTAINING PROTEIN"/>
    <property type="match status" value="1"/>
</dbReference>
<dbReference type="SUPFAM" id="SSF57362">
    <property type="entry name" value="BPTI-like"/>
    <property type="match status" value="4"/>
</dbReference>
<evidence type="ECO:0000256" key="1">
    <source>
        <dbReference type="ARBA" id="ARBA00022690"/>
    </source>
</evidence>
<name>A0AAV8ZG22_9CUCU</name>
<organism evidence="6 7">
    <name type="scientific">Aromia moschata</name>
    <dbReference type="NCBI Taxonomy" id="1265417"/>
    <lineage>
        <taxon>Eukaryota</taxon>
        <taxon>Metazoa</taxon>
        <taxon>Ecdysozoa</taxon>
        <taxon>Arthropoda</taxon>
        <taxon>Hexapoda</taxon>
        <taxon>Insecta</taxon>
        <taxon>Pterygota</taxon>
        <taxon>Neoptera</taxon>
        <taxon>Endopterygota</taxon>
        <taxon>Coleoptera</taxon>
        <taxon>Polyphaga</taxon>
        <taxon>Cucujiformia</taxon>
        <taxon>Chrysomeloidea</taxon>
        <taxon>Cerambycidae</taxon>
        <taxon>Cerambycinae</taxon>
        <taxon>Callichromatini</taxon>
        <taxon>Aromia</taxon>
    </lineage>
</organism>
<evidence type="ECO:0000313" key="6">
    <source>
        <dbReference type="EMBL" id="KAJ8962656.1"/>
    </source>
</evidence>
<dbReference type="Gene3D" id="4.10.410.10">
    <property type="entry name" value="Pancreatic trypsin inhibitor Kunitz domain"/>
    <property type="match status" value="4"/>
</dbReference>
<dbReference type="InterPro" id="IPR036880">
    <property type="entry name" value="Kunitz_BPTI_sf"/>
</dbReference>
<dbReference type="InterPro" id="IPR002223">
    <property type="entry name" value="Kunitz_BPTI"/>
</dbReference>
<feature type="domain" description="BPTI/Kunitz inhibitor" evidence="5">
    <location>
        <begin position="210"/>
        <end position="260"/>
    </location>
</feature>
<dbReference type="PROSITE" id="PS00280">
    <property type="entry name" value="BPTI_KUNITZ_1"/>
    <property type="match status" value="2"/>
</dbReference>
<dbReference type="GO" id="GO:0005615">
    <property type="term" value="C:extracellular space"/>
    <property type="evidence" value="ECO:0007669"/>
    <property type="project" value="TreeGrafter"/>
</dbReference>
<dbReference type="Pfam" id="PF00014">
    <property type="entry name" value="Kunitz_BPTI"/>
    <property type="match status" value="4"/>
</dbReference>
<keyword evidence="1" id="KW-0646">Protease inhibitor</keyword>
<comment type="caution">
    <text evidence="6">The sequence shown here is derived from an EMBL/GenBank/DDBJ whole genome shotgun (WGS) entry which is preliminary data.</text>
</comment>
<reference evidence="6" key="1">
    <citation type="journal article" date="2023" name="Insect Mol. Biol.">
        <title>Genome sequencing provides insights into the evolution of gene families encoding plant cell wall-degrading enzymes in longhorned beetles.</title>
        <authorList>
            <person name="Shin N.R."/>
            <person name="Okamura Y."/>
            <person name="Kirsch R."/>
            <person name="Pauchet Y."/>
        </authorList>
    </citation>
    <scope>NUCLEOTIDE SEQUENCE</scope>
    <source>
        <strain evidence="6">AMC_N1</strain>
    </source>
</reference>
<keyword evidence="2" id="KW-0722">Serine protease inhibitor</keyword>
<feature type="domain" description="BPTI/Kunitz inhibitor" evidence="5">
    <location>
        <begin position="273"/>
        <end position="307"/>
    </location>
</feature>
<feature type="domain" description="BPTI/Kunitz inhibitor" evidence="5">
    <location>
        <begin position="151"/>
        <end position="201"/>
    </location>
</feature>
<dbReference type="PANTHER" id="PTHR10083">
    <property type="entry name" value="KUNITZ-TYPE PROTEASE INHIBITOR-RELATED"/>
    <property type="match status" value="1"/>
</dbReference>
<dbReference type="PROSITE" id="PS50279">
    <property type="entry name" value="BPTI_KUNITZ_2"/>
    <property type="match status" value="4"/>
</dbReference>
<gene>
    <name evidence="6" type="ORF">NQ318_001050</name>
</gene>
<accession>A0AAV8ZG22</accession>
<dbReference type="InterPro" id="IPR050098">
    <property type="entry name" value="TFPI/VKTCI-like"/>
</dbReference>
<dbReference type="FunFam" id="4.10.410.10:FF:000020">
    <property type="entry name" value="Collagen, type VI, alpha 3"/>
    <property type="match status" value="3"/>
</dbReference>
<evidence type="ECO:0000256" key="2">
    <source>
        <dbReference type="ARBA" id="ARBA00022900"/>
    </source>
</evidence>
<feature type="region of interest" description="Disordered" evidence="4">
    <location>
        <begin position="1"/>
        <end position="68"/>
    </location>
</feature>
<dbReference type="PRINTS" id="PR00759">
    <property type="entry name" value="BASICPTASE"/>
</dbReference>
<protein>
    <recommendedName>
        <fullName evidence="5">BPTI/Kunitz inhibitor domain-containing protein</fullName>
    </recommendedName>
</protein>
<evidence type="ECO:0000256" key="3">
    <source>
        <dbReference type="ARBA" id="ARBA00023157"/>
    </source>
</evidence>